<protein>
    <recommendedName>
        <fullName evidence="1">C2H2-type domain-containing protein</fullName>
    </recommendedName>
</protein>
<accession>A0A834RFB3</accession>
<dbReference type="AlphaFoldDB" id="A0A834RFB3"/>
<gene>
    <name evidence="2" type="ORF">SSS_4380</name>
</gene>
<evidence type="ECO:0000313" key="4">
    <source>
        <dbReference type="Proteomes" id="UP000070412"/>
    </source>
</evidence>
<dbReference type="OMA" id="KITWHIL"/>
<evidence type="ECO:0000313" key="3">
    <source>
        <dbReference type="EnsemblMetazoa" id="KAF7494720.1"/>
    </source>
</evidence>
<reference evidence="4" key="1">
    <citation type="journal article" date="2020" name="PLoS Negl. Trop. Dis.">
        <title>High-quality nuclear genome for Sarcoptes scabiei-A critical resource for a neglected parasite.</title>
        <authorList>
            <person name="Korhonen P.K."/>
            <person name="Gasser R.B."/>
            <person name="Ma G."/>
            <person name="Wang T."/>
            <person name="Stroehlein A.J."/>
            <person name="Young N.D."/>
            <person name="Ang C.S."/>
            <person name="Fernando D.D."/>
            <person name="Lu H.C."/>
            <person name="Taylor S."/>
            <person name="Reynolds S.L."/>
            <person name="Mofiz E."/>
            <person name="Najaraj S.H."/>
            <person name="Gowda H."/>
            <person name="Madugundu A."/>
            <person name="Renuse S."/>
            <person name="Holt D."/>
            <person name="Pandey A."/>
            <person name="Papenfuss A.T."/>
            <person name="Fischer K."/>
        </authorList>
    </citation>
    <scope>NUCLEOTIDE SEQUENCE [LARGE SCALE GENOMIC DNA]</scope>
</reference>
<feature type="domain" description="C2H2-type" evidence="1">
    <location>
        <begin position="52"/>
        <end position="75"/>
    </location>
</feature>
<sequence>MTKIFNDKALDLCLSRKDLTALEAHHACFNKKYIQLSLAHQGIRKSKNNLICCVICNKEFKKMDPVFEHIEQNHHSINQMLRQSHLRPIVGLDNIEEYRNEKNQLIEYRCNLCNLYYCREKITWHILSYYHKEQFFKFKFPKSPLIQIEPIEQRRMEMDRFLMEYDKRNDRGNLVRKTFTKGMIQKSQARQFDYRLNLEYIKNLYPSEGRRLYHLLSVNAQPKLLVPMKKGFAIDLKTEEDFEDGKNLLQRINESLLEFTDTFEENKF</sequence>
<dbReference type="EMBL" id="WVUK01000052">
    <property type="protein sequence ID" value="KAF7494720.1"/>
    <property type="molecule type" value="Genomic_DNA"/>
</dbReference>
<reference evidence="3" key="3">
    <citation type="submission" date="2022-06" db="UniProtKB">
        <authorList>
            <consortium name="EnsemblMetazoa"/>
        </authorList>
    </citation>
    <scope>IDENTIFICATION</scope>
</reference>
<evidence type="ECO:0000313" key="2">
    <source>
        <dbReference type="EMBL" id="KAF7494720.1"/>
    </source>
</evidence>
<name>A0A834RFB3_SARSC</name>
<keyword evidence="4" id="KW-1185">Reference proteome</keyword>
<dbReference type="Proteomes" id="UP000070412">
    <property type="component" value="Unassembled WGS sequence"/>
</dbReference>
<evidence type="ECO:0000259" key="1">
    <source>
        <dbReference type="PROSITE" id="PS00028"/>
    </source>
</evidence>
<dbReference type="EnsemblMetazoa" id="SSS_4380s_mrna">
    <property type="protein sequence ID" value="KAF7494720.1"/>
    <property type="gene ID" value="SSS_4380"/>
</dbReference>
<dbReference type="InterPro" id="IPR013087">
    <property type="entry name" value="Znf_C2H2_type"/>
</dbReference>
<organism evidence="2">
    <name type="scientific">Sarcoptes scabiei</name>
    <name type="common">Itch mite</name>
    <name type="synonym">Acarus scabiei</name>
    <dbReference type="NCBI Taxonomy" id="52283"/>
    <lineage>
        <taxon>Eukaryota</taxon>
        <taxon>Metazoa</taxon>
        <taxon>Ecdysozoa</taxon>
        <taxon>Arthropoda</taxon>
        <taxon>Chelicerata</taxon>
        <taxon>Arachnida</taxon>
        <taxon>Acari</taxon>
        <taxon>Acariformes</taxon>
        <taxon>Sarcoptiformes</taxon>
        <taxon>Astigmata</taxon>
        <taxon>Psoroptidia</taxon>
        <taxon>Sarcoptoidea</taxon>
        <taxon>Sarcoptidae</taxon>
        <taxon>Sarcoptinae</taxon>
        <taxon>Sarcoptes</taxon>
    </lineage>
</organism>
<proteinExistence type="predicted"/>
<dbReference type="OrthoDB" id="6491347at2759"/>
<reference evidence="2" key="2">
    <citation type="submission" date="2020-01" db="EMBL/GenBank/DDBJ databases">
        <authorList>
            <person name="Korhonen P.K.K."/>
            <person name="Guangxu M.G."/>
            <person name="Wang T.W."/>
            <person name="Stroehlein A.J.S."/>
            <person name="Young N.D."/>
            <person name="Ang C.-S.A."/>
            <person name="Fernando D.W.F."/>
            <person name="Lu H.L."/>
            <person name="Taylor S.T."/>
            <person name="Ehtesham M.E.M."/>
            <person name="Najaraj S.H.N."/>
            <person name="Harsha G.H.G."/>
            <person name="Madugundu A.M."/>
            <person name="Renuse S.R."/>
            <person name="Holt D.H."/>
            <person name="Pandey A.P."/>
            <person name="Papenfuss A.P."/>
            <person name="Gasser R.B.G."/>
            <person name="Fischer K.F."/>
        </authorList>
    </citation>
    <scope>NUCLEOTIDE SEQUENCE</scope>
    <source>
        <strain evidence="2">SSS_KF_BRIS2020</strain>
    </source>
</reference>
<dbReference type="PROSITE" id="PS00028">
    <property type="entry name" value="ZINC_FINGER_C2H2_1"/>
    <property type="match status" value="1"/>
</dbReference>